<dbReference type="SUPFAM" id="SSF52540">
    <property type="entry name" value="P-loop containing nucleoside triphosphate hydrolases"/>
    <property type="match status" value="1"/>
</dbReference>
<dbReference type="ExpressionAtlas" id="Q941Q6">
    <property type="expression patterns" value="baseline and differential"/>
</dbReference>
<dbReference type="GO" id="GO:0051607">
    <property type="term" value="P:defense response to virus"/>
    <property type="evidence" value="ECO:0007669"/>
    <property type="project" value="UniProtKB-ARBA"/>
</dbReference>
<dbReference type="SUPFAM" id="SSF52058">
    <property type="entry name" value="L domain-like"/>
    <property type="match status" value="1"/>
</dbReference>
<dbReference type="Gene3D" id="3.40.50.300">
    <property type="entry name" value="P-loop containing nucleotide triphosphate hydrolases"/>
    <property type="match status" value="1"/>
</dbReference>
<dbReference type="InterPro" id="IPR002182">
    <property type="entry name" value="NB-ARC"/>
</dbReference>
<dbReference type="InterPro" id="IPR032675">
    <property type="entry name" value="LRR_dom_sf"/>
</dbReference>
<evidence type="ECO:0000256" key="8">
    <source>
        <dbReference type="ARBA" id="ARBA00022840"/>
    </source>
</evidence>
<dbReference type="InterPro" id="IPR055414">
    <property type="entry name" value="LRR_R13L4/SHOC2-like"/>
</dbReference>
<comment type="similarity">
    <text evidence="2">Belongs to the disease resistance NB-LRR family.</text>
</comment>
<dbReference type="FunFam" id="3.40.50.300:FF:001091">
    <property type="entry name" value="Probable disease resistance protein At1g61300"/>
    <property type="match status" value="1"/>
</dbReference>
<dbReference type="AlphaFoldDB" id="Q941Q6"/>
<feature type="domain" description="Disease resistance R13L4/SHOC-2-like LRR" evidence="13">
    <location>
        <begin position="913"/>
        <end position="1184"/>
    </location>
</feature>
<dbReference type="GO" id="GO:0043531">
    <property type="term" value="F:ADP binding"/>
    <property type="evidence" value="ECO:0007669"/>
    <property type="project" value="InterPro"/>
</dbReference>
<dbReference type="InterPro" id="IPR042197">
    <property type="entry name" value="Apaf_helical"/>
</dbReference>
<keyword evidence="9" id="KW-0175">Coiled coil</keyword>
<evidence type="ECO:0000256" key="3">
    <source>
        <dbReference type="ARBA" id="ARBA00022475"/>
    </source>
</evidence>
<proteinExistence type="inferred from homology"/>
<accession>Q941Q6</accession>
<dbReference type="Gene3D" id="3.80.10.10">
    <property type="entry name" value="Ribonuclease Inhibitor"/>
    <property type="match status" value="1"/>
</dbReference>
<reference evidence="14" key="2">
    <citation type="submission" date="2000-08" db="EMBL/GenBank/DDBJ databases">
        <title>The Sw-5 locus confers resistance to Tospoviruses.</title>
        <authorList>
            <person name="Prins T.W."/>
            <person name="Spassova M.I."/>
            <person name="Prins M."/>
            <person name="Klein Lankhorst R."/>
            <person name="Folkertsma R.T."/>
            <person name="Hille J."/>
            <person name="Goldbach R.W."/>
        </authorList>
    </citation>
    <scope>NUCLEOTIDE SEQUENCE</scope>
</reference>
<keyword evidence="6" id="KW-0547">Nucleotide-binding</keyword>
<gene>
    <name evidence="14" type="primary">Sw5-d</name>
</gene>
<dbReference type="PANTHER" id="PTHR23155:SF1228">
    <property type="entry name" value="NB-ARC DOMAIN CONTAINING PROTEIN, EXPRESSED"/>
    <property type="match status" value="1"/>
</dbReference>
<evidence type="ECO:0000313" key="14">
    <source>
        <dbReference type="EMBL" id="AAG31016.1"/>
    </source>
</evidence>
<keyword evidence="8" id="KW-0067">ATP-binding</keyword>
<keyword evidence="3" id="KW-1003">Cell membrane</keyword>
<comment type="subcellular location">
    <subcellularLocation>
        <location evidence="1">Cell membrane</location>
        <topology evidence="1">Peripheral membrane protein</topology>
        <orientation evidence="1">Cytoplasmic side</orientation>
    </subcellularLocation>
</comment>
<evidence type="ECO:0000256" key="2">
    <source>
        <dbReference type="ARBA" id="ARBA00008894"/>
    </source>
</evidence>
<dbReference type="Pfam" id="PF23559">
    <property type="entry name" value="WHD_DRP"/>
    <property type="match status" value="1"/>
</dbReference>
<organism evidence="14">
    <name type="scientific">Solanum lycopersicum</name>
    <name type="common">Tomato</name>
    <name type="synonym">Lycopersicon esculentum</name>
    <dbReference type="NCBI Taxonomy" id="4081"/>
    <lineage>
        <taxon>Eukaryota</taxon>
        <taxon>Viridiplantae</taxon>
        <taxon>Streptophyta</taxon>
        <taxon>Embryophyta</taxon>
        <taxon>Tracheophyta</taxon>
        <taxon>Spermatophyta</taxon>
        <taxon>Magnoliopsida</taxon>
        <taxon>eudicotyledons</taxon>
        <taxon>Gunneridae</taxon>
        <taxon>Pentapetalae</taxon>
        <taxon>asterids</taxon>
        <taxon>lamiids</taxon>
        <taxon>Solanales</taxon>
        <taxon>Solanaceae</taxon>
        <taxon>Solanoideae</taxon>
        <taxon>Solaneae</taxon>
        <taxon>Solanum</taxon>
        <taxon>Solanum subgen. Lycopersicon</taxon>
    </lineage>
</organism>
<dbReference type="EMBL" id="AY007367">
    <property type="protein sequence ID" value="AAG31016.1"/>
    <property type="molecule type" value="Genomic_DNA"/>
</dbReference>
<evidence type="ECO:0000259" key="11">
    <source>
        <dbReference type="Pfam" id="PF00931"/>
    </source>
</evidence>
<dbReference type="InterPro" id="IPR044974">
    <property type="entry name" value="Disease_R_plants"/>
</dbReference>
<evidence type="ECO:0000256" key="1">
    <source>
        <dbReference type="ARBA" id="ARBA00004413"/>
    </source>
</evidence>
<feature type="domain" description="Disease resistance protein winged helix" evidence="12">
    <location>
        <begin position="795"/>
        <end position="857"/>
    </location>
</feature>
<name>Q941Q6_SOLLC</name>
<dbReference type="Pfam" id="PF23598">
    <property type="entry name" value="LRR_14"/>
    <property type="match status" value="1"/>
</dbReference>
<dbReference type="PRINTS" id="PR00364">
    <property type="entry name" value="DISEASERSIST"/>
</dbReference>
<keyword evidence="7" id="KW-0611">Plant defense</keyword>
<dbReference type="GO" id="GO:0005524">
    <property type="term" value="F:ATP binding"/>
    <property type="evidence" value="ECO:0007669"/>
    <property type="project" value="UniProtKB-KW"/>
</dbReference>
<dbReference type="InterPro" id="IPR058922">
    <property type="entry name" value="WHD_DRP"/>
</dbReference>
<evidence type="ECO:0000256" key="4">
    <source>
        <dbReference type="ARBA" id="ARBA00022614"/>
    </source>
</evidence>
<dbReference type="Gene3D" id="1.10.8.430">
    <property type="entry name" value="Helical domain of apoptotic protease-activating factors"/>
    <property type="match status" value="1"/>
</dbReference>
<dbReference type="PANTHER" id="PTHR23155">
    <property type="entry name" value="DISEASE RESISTANCE PROTEIN RP"/>
    <property type="match status" value="1"/>
</dbReference>
<keyword evidence="5" id="KW-0677">Repeat</keyword>
<dbReference type="Pfam" id="PF00931">
    <property type="entry name" value="NB-ARC"/>
    <property type="match status" value="1"/>
</dbReference>
<dbReference type="Gene3D" id="1.10.10.10">
    <property type="entry name" value="Winged helix-like DNA-binding domain superfamily/Winged helix DNA-binding domain"/>
    <property type="match status" value="1"/>
</dbReference>
<evidence type="ECO:0000256" key="10">
    <source>
        <dbReference type="ARBA" id="ARBA00023136"/>
    </source>
</evidence>
<evidence type="ECO:0000256" key="5">
    <source>
        <dbReference type="ARBA" id="ARBA00022737"/>
    </source>
</evidence>
<dbReference type="GO" id="GO:0005886">
    <property type="term" value="C:plasma membrane"/>
    <property type="evidence" value="ECO:0007669"/>
    <property type="project" value="UniProtKB-SubCell"/>
</dbReference>
<evidence type="ECO:0000256" key="7">
    <source>
        <dbReference type="ARBA" id="ARBA00022821"/>
    </source>
</evidence>
<keyword evidence="4" id="KW-0433">Leucine-rich repeat</keyword>
<dbReference type="FunFam" id="1.10.10.10:FF:000322">
    <property type="entry name" value="Probable disease resistance protein At1g63360"/>
    <property type="match status" value="1"/>
</dbReference>
<keyword evidence="10" id="KW-0472">Membrane</keyword>
<dbReference type="InterPro" id="IPR027417">
    <property type="entry name" value="P-loop_NTPase"/>
</dbReference>
<protein>
    <submittedName>
        <fullName evidence="14">Tospovirus resistance protein D</fullName>
    </submittedName>
</protein>
<sequence length="1263" mass="146027">MAQNEIEEMLDRLRRIESRGNLSSVEIEKVEKFERMLRFLRTITRYHRFIFPDSLVKFTKKAKLIVKTLQGIFDGIPDECKTNLNLERLVSHLFEFFQGNTASLSCNSESNDFDLSECMDWLGKNINDVLILLGQPMDDSSCQYRIKQLKIIHKKMRFLRYLYATEINGYVDYEKLESLETRIQLMADNVGQLCTAFIVFEDEDEDEDEIVDIVENKPPYLLGLIVLVEKEMKKIFLNELKASKFTQSKTFKDKKLPKGFSHHLNSLLVYLRNTKLKNFPNNVSAQNIGLSIELLLFFLDADLSNHVISRNWLNEILENVATIAGDVLYVIQKLLPRSISKDDDTSKINIYSMQVLEKTKDLKAQVETYYKSLIFTPSQFPTSGGLTFMDSLLRKLNEMSRSKYGFDFLMKPIFCNLEKEQSTLISNLEKELSSLSSIFRDVTKVHHEQKDLQRRTINLAYEAGVSIDSICAKYNVFWHCFCSLPTILEEIKQINAEVTEMWSADIPLNPHYVAAPFKHLPTRHSNPITDEEIYDEEIVGFGIDKEKIIQCVIRGTNDLDVVPIVGMGGQGKTTIARKVYNSDNIVSHFDVRAWCIVSQTYNRRKLLQQILSQVTGSKDKGYEDDILADELRKSLMGKRYLIVLDDMWDCMAWDDLRLSFPDFGNRSRIVVTTRLEKVGEQVKCHTDPYSLPFLTTEESCKLLQKKVFQKEDCPPELQDVSQVVAEKCKGLPLVIVLVAGIIKKRKMEESWWDELRDSLFDYLDCHSEQYSLATMQLSFDNLADCLKPCLLYMGMFPEDASINVSALLSLWIAEDFVQNIESAEDYLMNLISSNVVMVSKKEYNGKIKYCEVHDVVLHFCLEKSREENFMLVAKGNHSQFQSFFWKQSRVSFSLSEENSKFASKTRKCSHQPLRSLITNGASFDIISLSSWIHNFRLIKVLVLSSHEVYYVNSATLKPLNHLKYLGVRATTFYFDRESHLPHLETLIVENDRSVMLPGCFWETEQLRHVDISDAEFDKQGLFEGSSKSENLRILKNIVGFPIDRADVLSRRCTNLQQLHIEFSIDEAADSFCLTLENLTQLQKLHLSTERHSVLSRLQLPSNLKKLVLSNTCIENLTSFLEGLPSLEYLQLRDIYFPHQSKEWCFGDITFHKLKLLKLVQLDISRWDVSEESFPLLETIIIRRCQNLEEIPINFADVPTLKQIKLIHCKKKSLDDSAVRIKKDVEENEGNDRIDLIIKVSRNKLLCFVFEYLPASNLTPIIQK</sequence>
<evidence type="ECO:0000256" key="9">
    <source>
        <dbReference type="ARBA" id="ARBA00023054"/>
    </source>
</evidence>
<dbReference type="InterPro" id="IPR036388">
    <property type="entry name" value="WH-like_DNA-bd_sf"/>
</dbReference>
<feature type="domain" description="NB-ARC" evidence="11">
    <location>
        <begin position="545"/>
        <end position="712"/>
    </location>
</feature>
<evidence type="ECO:0000259" key="13">
    <source>
        <dbReference type="Pfam" id="PF23598"/>
    </source>
</evidence>
<evidence type="ECO:0000256" key="6">
    <source>
        <dbReference type="ARBA" id="ARBA00022741"/>
    </source>
</evidence>
<reference evidence="14" key="1">
    <citation type="journal article" date="1999" name="Mol. Breed.">
        <title>Construction of a bacterial artificial chromosome (BAC) library of Lycopersicon esculentum cv. Stevens and its application to physically map the Sw-5 locus.</title>
        <authorList>
            <person name="Folkertsma R.T."/>
            <person name="Spassova M.I."/>
            <person name="Prins M."/>
            <person name="Stevens M.R."/>
            <person name="Hille J."/>
            <person name="Goldbach R.W."/>
        </authorList>
    </citation>
    <scope>NUCLEOTIDE SEQUENCE</scope>
</reference>
<evidence type="ECO:0000259" key="12">
    <source>
        <dbReference type="Pfam" id="PF23559"/>
    </source>
</evidence>